<dbReference type="AlphaFoldDB" id="A0A6J8AT32"/>
<name>A0A6J8AT32_MYTCO</name>
<reference evidence="2 3" key="1">
    <citation type="submission" date="2020-06" db="EMBL/GenBank/DDBJ databases">
        <authorList>
            <person name="Li R."/>
            <person name="Bekaert M."/>
        </authorList>
    </citation>
    <scope>NUCLEOTIDE SEQUENCE [LARGE SCALE GENOMIC DNA]</scope>
    <source>
        <strain evidence="3">wild</strain>
    </source>
</reference>
<accession>A0A6J8AT32</accession>
<protein>
    <submittedName>
        <fullName evidence="2">Uncharacterized protein</fullName>
    </submittedName>
</protein>
<sequence>MQYSIPAYFQCSNQVNVTAAPIIRVGSTDKEVSNDLCLFVIDKAASSILEKGILILQLEFQTLKDRVLGHISIDNVKSRPPPVFEYEQEARLVHHIKEMYAVGYAYTRAEVVGLGTEYAVHLGMKTKDDKQLSLRWYFDELDRIMEKYKLKDKSQSIYNVDEPPNVEASAEYEPSTLSSEKGQTTTVMGCGIALGHQIPPYFILLSTFRKSGIYPFDRDAKDKFLFSISDDIHKQTESEEKEENTKDDDISVIENVTEPADLMSNTEEMTNDNQPKLLL</sequence>
<evidence type="ECO:0000256" key="1">
    <source>
        <dbReference type="SAM" id="MobiDB-lite"/>
    </source>
</evidence>
<organism evidence="2 3">
    <name type="scientific">Mytilus coruscus</name>
    <name type="common">Sea mussel</name>
    <dbReference type="NCBI Taxonomy" id="42192"/>
    <lineage>
        <taxon>Eukaryota</taxon>
        <taxon>Metazoa</taxon>
        <taxon>Spiralia</taxon>
        <taxon>Lophotrochozoa</taxon>
        <taxon>Mollusca</taxon>
        <taxon>Bivalvia</taxon>
        <taxon>Autobranchia</taxon>
        <taxon>Pteriomorphia</taxon>
        <taxon>Mytilida</taxon>
        <taxon>Mytiloidea</taxon>
        <taxon>Mytilidae</taxon>
        <taxon>Mytilinae</taxon>
        <taxon>Mytilus</taxon>
    </lineage>
</organism>
<proteinExistence type="predicted"/>
<feature type="region of interest" description="Disordered" evidence="1">
    <location>
        <begin position="258"/>
        <end position="279"/>
    </location>
</feature>
<evidence type="ECO:0000313" key="3">
    <source>
        <dbReference type="Proteomes" id="UP000507470"/>
    </source>
</evidence>
<dbReference type="OrthoDB" id="10043687at2759"/>
<dbReference type="EMBL" id="CACVKT020001887">
    <property type="protein sequence ID" value="CAC5373321.1"/>
    <property type="molecule type" value="Genomic_DNA"/>
</dbReference>
<keyword evidence="3" id="KW-1185">Reference proteome</keyword>
<feature type="compositionally biased region" description="Polar residues" evidence="1">
    <location>
        <begin position="263"/>
        <end position="279"/>
    </location>
</feature>
<dbReference type="Proteomes" id="UP000507470">
    <property type="component" value="Unassembled WGS sequence"/>
</dbReference>
<evidence type="ECO:0000313" key="2">
    <source>
        <dbReference type="EMBL" id="CAC5373321.1"/>
    </source>
</evidence>
<feature type="region of interest" description="Disordered" evidence="1">
    <location>
        <begin position="159"/>
        <end position="182"/>
    </location>
</feature>
<gene>
    <name evidence="2" type="ORF">MCOR_11135</name>
</gene>